<dbReference type="Proteomes" id="UP000003213">
    <property type="component" value="Chromosome"/>
</dbReference>
<reference evidence="1 2" key="1">
    <citation type="journal article" date="2012" name="PLoS Genet.">
        <title>Comparative Genomics of Plant-Associated Pseudomonas spp.: Insights into Diversity and Inheritance of Traits Involved in Multitrophic Interactions.</title>
        <authorList>
            <person name="Loper J.E."/>
            <person name="Hassan K.A."/>
            <person name="Mavrodi D.V."/>
            <person name="Davis E.W.II."/>
            <person name="Lim C.K."/>
            <person name="Shaffer B.T."/>
            <person name="Elbourne L.D."/>
            <person name="Stockwell V.O."/>
            <person name="Hartney S.L."/>
            <person name="Breakwell K."/>
            <person name="Henkels M.D."/>
            <person name="Tetu S.G."/>
            <person name="Rangel L.I."/>
            <person name="Kidarsa T.A."/>
            <person name="Wilson N.L."/>
            <person name="van de Mortel J.E."/>
            <person name="Song C."/>
            <person name="Blumhagen R."/>
            <person name="Radune D."/>
            <person name="Hostetler J.B."/>
            <person name="Brinkac L.M."/>
            <person name="Durkin A.S."/>
            <person name="Kluepfel D.A."/>
            <person name="Wechter W.P."/>
            <person name="Anderson A.J."/>
            <person name="Kim Y.C."/>
            <person name="Pierson L.S.III."/>
            <person name="Pierson E.A."/>
            <person name="Lindow S.E."/>
            <person name="Kobayashi D.Y."/>
            <person name="Raaijmakers J.M."/>
            <person name="Weller D.M."/>
            <person name="Thomashow L.S."/>
            <person name="Allen A.E."/>
            <person name="Paulsen I.T."/>
        </authorList>
    </citation>
    <scope>NUCLEOTIDE SEQUENCE [LARGE SCALE GENOMIC DNA]</scope>
    <source>
        <strain evidence="1 2">SS101</strain>
    </source>
</reference>
<gene>
    <name evidence="1" type="ORF">PflSS101_2896</name>
</gene>
<evidence type="ECO:0000313" key="1">
    <source>
        <dbReference type="EMBL" id="EIK64049.1"/>
    </source>
</evidence>
<comment type="caution">
    <text evidence="1">The sequence shown here is derived from an EMBL/GenBank/DDBJ whole genome shotgun (WGS) entry which is preliminary data.</text>
</comment>
<proteinExistence type="predicted"/>
<organism evidence="1 2">
    <name type="scientific">Pseudomonas lactis</name>
    <dbReference type="NCBI Taxonomy" id="1615674"/>
    <lineage>
        <taxon>Bacteria</taxon>
        <taxon>Pseudomonadati</taxon>
        <taxon>Pseudomonadota</taxon>
        <taxon>Gammaproteobacteria</taxon>
        <taxon>Pseudomonadales</taxon>
        <taxon>Pseudomonadaceae</taxon>
        <taxon>Pseudomonas</taxon>
    </lineage>
</organism>
<dbReference type="AlphaFoldDB" id="I4KH59"/>
<dbReference type="EMBL" id="AHPN01000001">
    <property type="protein sequence ID" value="EIK64049.1"/>
    <property type="molecule type" value="Genomic_DNA"/>
</dbReference>
<dbReference type="PATRIC" id="fig|1038924.3.peg.2786"/>
<evidence type="ECO:0000313" key="2">
    <source>
        <dbReference type="Proteomes" id="UP000003213"/>
    </source>
</evidence>
<protein>
    <submittedName>
        <fullName evidence="1">Uncharacterized protein</fullName>
    </submittedName>
</protein>
<accession>I4KH59</accession>
<dbReference type="HOGENOM" id="CLU_3139670_0_0_6"/>
<sequence>MLLTNNVGLAESIAEIKSVNDKTIAHCRDEFEQFEEALATSLSFTTASI</sequence>
<name>I4KH59_9PSED</name>